<dbReference type="Proteomes" id="UP000199259">
    <property type="component" value="Unassembled WGS sequence"/>
</dbReference>
<keyword evidence="3" id="KW-1185">Reference proteome</keyword>
<organism evidence="2 3">
    <name type="scientific">Methanolobus vulcani</name>
    <dbReference type="NCBI Taxonomy" id="38026"/>
    <lineage>
        <taxon>Archaea</taxon>
        <taxon>Methanobacteriati</taxon>
        <taxon>Methanobacteriota</taxon>
        <taxon>Stenosarchaea group</taxon>
        <taxon>Methanomicrobia</taxon>
        <taxon>Methanosarcinales</taxon>
        <taxon>Methanosarcinaceae</taxon>
        <taxon>Methanolobus</taxon>
    </lineage>
</organism>
<accession>A0A7Z7AXP5</accession>
<evidence type="ECO:0000313" key="2">
    <source>
        <dbReference type="EMBL" id="SDG05930.1"/>
    </source>
</evidence>
<sequence length="142" mass="16144">MKKQMLILIVTLALMTAGCAGIGSTPTKTVENFAAEFSQEKYDTCYEMMSAAYKEDTSLSDFVDICKDVNPDKYEFIEVSNEYISDNTAVVDVLVNESSVAIKFSLEKFIEVEPEYNEVTKEIDLVKQEDEWKLTEFPYVLT</sequence>
<dbReference type="PROSITE" id="PS51257">
    <property type="entry name" value="PROKAR_LIPOPROTEIN"/>
    <property type="match status" value="1"/>
</dbReference>
<comment type="caution">
    <text evidence="2">The sequence shown here is derived from an EMBL/GenBank/DDBJ whole genome shotgun (WGS) entry which is preliminary data.</text>
</comment>
<reference evidence="2 3" key="1">
    <citation type="submission" date="2016-10" db="EMBL/GenBank/DDBJ databases">
        <authorList>
            <person name="Varghese N."/>
            <person name="Submissions S."/>
        </authorList>
    </citation>
    <scope>NUCLEOTIDE SEQUENCE [LARGE SCALE GENOMIC DNA]</scope>
    <source>
        <strain evidence="2 3">PL 12/M</strain>
    </source>
</reference>
<dbReference type="InterPro" id="IPR007887">
    <property type="entry name" value="MecA_N"/>
</dbReference>
<proteinExistence type="predicted"/>
<protein>
    <submittedName>
        <fullName evidence="2">NTF2-like N-terminal transpeptidase domain-containing protein</fullName>
    </submittedName>
</protein>
<evidence type="ECO:0000313" key="3">
    <source>
        <dbReference type="Proteomes" id="UP000199259"/>
    </source>
</evidence>
<dbReference type="GO" id="GO:0046677">
    <property type="term" value="P:response to antibiotic"/>
    <property type="evidence" value="ECO:0007669"/>
    <property type="project" value="InterPro"/>
</dbReference>
<dbReference type="Gene3D" id="3.10.450.100">
    <property type="entry name" value="NTF2-like, domain 1"/>
    <property type="match status" value="1"/>
</dbReference>
<gene>
    <name evidence="2" type="ORF">SAMN04488589_2075</name>
</gene>
<dbReference type="Pfam" id="PF05223">
    <property type="entry name" value="MecA_N"/>
    <property type="match status" value="1"/>
</dbReference>
<name>A0A7Z7AXP5_9EURY</name>
<dbReference type="EMBL" id="FNCA01000006">
    <property type="protein sequence ID" value="SDG05930.1"/>
    <property type="molecule type" value="Genomic_DNA"/>
</dbReference>
<evidence type="ECO:0000259" key="1">
    <source>
        <dbReference type="Pfam" id="PF05223"/>
    </source>
</evidence>
<dbReference type="OrthoDB" id="124677at2157"/>
<dbReference type="AlphaFoldDB" id="A0A7Z7AXP5"/>
<dbReference type="RefSeq" id="WP_091710357.1">
    <property type="nucleotide sequence ID" value="NZ_FNCA01000006.1"/>
</dbReference>
<feature type="domain" description="NTF2-like N-terminal transpeptidase" evidence="1">
    <location>
        <begin position="25"/>
        <end position="134"/>
    </location>
</feature>